<protein>
    <submittedName>
        <fullName evidence="2">Uncharacterized protein</fullName>
    </submittedName>
</protein>
<reference evidence="2 3" key="1">
    <citation type="submission" date="2018-03" db="EMBL/GenBank/DDBJ databases">
        <title>Genomic Encyclopedia of Archaeal and Bacterial Type Strains, Phase II (KMG-II): from individual species to whole genera.</title>
        <authorList>
            <person name="Goeker M."/>
        </authorList>
    </citation>
    <scope>NUCLEOTIDE SEQUENCE [LARGE SCALE GENOMIC DNA]</scope>
    <source>
        <strain evidence="2 3">DSM 45601</strain>
    </source>
</reference>
<feature type="region of interest" description="Disordered" evidence="1">
    <location>
        <begin position="39"/>
        <end position="93"/>
    </location>
</feature>
<feature type="compositionally biased region" description="Basic residues" evidence="1">
    <location>
        <begin position="53"/>
        <end position="62"/>
    </location>
</feature>
<organism evidence="2 3">
    <name type="scientific">Allonocardiopsis opalescens</name>
    <dbReference type="NCBI Taxonomy" id="1144618"/>
    <lineage>
        <taxon>Bacteria</taxon>
        <taxon>Bacillati</taxon>
        <taxon>Actinomycetota</taxon>
        <taxon>Actinomycetes</taxon>
        <taxon>Streptosporangiales</taxon>
        <taxon>Allonocardiopsis</taxon>
    </lineage>
</organism>
<sequence length="93" mass="10755">MQATAAREKGMMHYVIGCRQSRGPRTSGLWLGFGRERWRPLRPKNTHPATKWHPVRVTRRRDGRTVLPGHSAGRPGRSRHPQETCTPRRHCLI</sequence>
<gene>
    <name evidence="2" type="ORF">CLV72_103645</name>
</gene>
<keyword evidence="3" id="KW-1185">Reference proteome</keyword>
<name>A0A2T0Q878_9ACTN</name>
<comment type="caution">
    <text evidence="2">The sequence shown here is derived from an EMBL/GenBank/DDBJ whole genome shotgun (WGS) entry which is preliminary data.</text>
</comment>
<evidence type="ECO:0000313" key="3">
    <source>
        <dbReference type="Proteomes" id="UP000237846"/>
    </source>
</evidence>
<proteinExistence type="predicted"/>
<evidence type="ECO:0000256" key="1">
    <source>
        <dbReference type="SAM" id="MobiDB-lite"/>
    </source>
</evidence>
<dbReference type="AlphaFoldDB" id="A0A2T0Q878"/>
<dbReference type="Proteomes" id="UP000237846">
    <property type="component" value="Unassembled WGS sequence"/>
</dbReference>
<dbReference type="EMBL" id="PVZC01000003">
    <property type="protein sequence ID" value="PRY00035.1"/>
    <property type="molecule type" value="Genomic_DNA"/>
</dbReference>
<accession>A0A2T0Q878</accession>
<evidence type="ECO:0000313" key="2">
    <source>
        <dbReference type="EMBL" id="PRY00035.1"/>
    </source>
</evidence>